<feature type="domain" description="CoA-binding" evidence="1">
    <location>
        <begin position="18"/>
        <end position="121"/>
    </location>
</feature>
<dbReference type="InterPro" id="IPR036291">
    <property type="entry name" value="NAD(P)-bd_dom_sf"/>
</dbReference>
<name>A0A5B8RYB8_9BURK</name>
<dbReference type="PANTHER" id="PTHR33303:SF2">
    <property type="entry name" value="COA-BINDING DOMAIN-CONTAINING PROTEIN"/>
    <property type="match status" value="1"/>
</dbReference>
<sequence length="174" mass="18547">MSPAAGPPLLSSQLRAILARCRTIAVVGLSPQWHRPSHFAAQYMQAHGYRIVPVNPLVASAGGSILGQTAYASVTEAARALAAQGRRIDMVDCFRRSEDIAPLADEAIAIGAACLWLQLGVVNEEAAARARAAGLDVVQDRCVKIEHARLFGGLGWAGVNTKVISARRPRQLPY</sequence>
<protein>
    <submittedName>
        <fullName evidence="2">CoA-binding protein</fullName>
    </submittedName>
</protein>
<gene>
    <name evidence="2" type="ORF">FOZ74_11415</name>
</gene>
<accession>A0A5B8RYB8</accession>
<proteinExistence type="predicted"/>
<dbReference type="RefSeq" id="WP_146913182.1">
    <property type="nucleotide sequence ID" value="NZ_CP042344.1"/>
</dbReference>
<keyword evidence="3" id="KW-1185">Reference proteome</keyword>
<dbReference type="EMBL" id="CP042344">
    <property type="protein sequence ID" value="QEA13592.1"/>
    <property type="molecule type" value="Genomic_DNA"/>
</dbReference>
<reference evidence="2 3" key="1">
    <citation type="submission" date="2019-07" db="EMBL/GenBank/DDBJ databases">
        <title>Complete genome sequence of Comamonas sp. NLF 7-7 isolated from livestock.</title>
        <authorList>
            <person name="Kim D.H."/>
            <person name="Kim J.G."/>
        </authorList>
    </citation>
    <scope>NUCLEOTIDE SEQUENCE [LARGE SCALE GENOMIC DNA]</scope>
    <source>
        <strain evidence="2 3">NLF 7-7</strain>
    </source>
</reference>
<organism evidence="2 3">
    <name type="scientific">Comamonas flocculans</name>
    <dbReference type="NCBI Taxonomy" id="2597701"/>
    <lineage>
        <taxon>Bacteria</taxon>
        <taxon>Pseudomonadati</taxon>
        <taxon>Pseudomonadota</taxon>
        <taxon>Betaproteobacteria</taxon>
        <taxon>Burkholderiales</taxon>
        <taxon>Comamonadaceae</taxon>
        <taxon>Comamonas</taxon>
    </lineage>
</organism>
<dbReference type="InterPro" id="IPR003781">
    <property type="entry name" value="CoA-bd"/>
</dbReference>
<dbReference type="KEGG" id="cof:FOZ74_11415"/>
<dbReference type="SMART" id="SM00881">
    <property type="entry name" value="CoA_binding"/>
    <property type="match status" value="1"/>
</dbReference>
<dbReference type="PANTHER" id="PTHR33303">
    <property type="entry name" value="CYTOPLASMIC PROTEIN-RELATED"/>
    <property type="match status" value="1"/>
</dbReference>
<evidence type="ECO:0000259" key="1">
    <source>
        <dbReference type="SMART" id="SM00881"/>
    </source>
</evidence>
<dbReference type="Pfam" id="PF13380">
    <property type="entry name" value="CoA_binding_2"/>
    <property type="match status" value="1"/>
</dbReference>
<evidence type="ECO:0000313" key="3">
    <source>
        <dbReference type="Proteomes" id="UP000321199"/>
    </source>
</evidence>
<evidence type="ECO:0000313" key="2">
    <source>
        <dbReference type="EMBL" id="QEA13592.1"/>
    </source>
</evidence>
<dbReference type="OrthoDB" id="9804695at2"/>
<dbReference type="Gene3D" id="3.40.50.720">
    <property type="entry name" value="NAD(P)-binding Rossmann-like Domain"/>
    <property type="match status" value="1"/>
</dbReference>
<dbReference type="Proteomes" id="UP000321199">
    <property type="component" value="Chromosome"/>
</dbReference>
<dbReference type="AlphaFoldDB" id="A0A5B8RYB8"/>
<dbReference type="SUPFAM" id="SSF51735">
    <property type="entry name" value="NAD(P)-binding Rossmann-fold domains"/>
    <property type="match status" value="1"/>
</dbReference>